<gene>
    <name evidence="3" type="ORF">TH19_21495</name>
</gene>
<organism evidence="3 4">
    <name type="scientific">Thalassospira profundimaris</name>
    <dbReference type="NCBI Taxonomy" id="502049"/>
    <lineage>
        <taxon>Bacteria</taxon>
        <taxon>Pseudomonadati</taxon>
        <taxon>Pseudomonadota</taxon>
        <taxon>Alphaproteobacteria</taxon>
        <taxon>Rhodospirillales</taxon>
        <taxon>Thalassospiraceae</taxon>
        <taxon>Thalassospira</taxon>
    </lineage>
</organism>
<name>A0A367VYT6_9PROT</name>
<dbReference type="EMBL" id="JPWF01000021">
    <property type="protein sequence ID" value="RCK31329.1"/>
    <property type="molecule type" value="Genomic_DNA"/>
</dbReference>
<dbReference type="InterPro" id="IPR000305">
    <property type="entry name" value="GIY-YIG_endonuc"/>
</dbReference>
<evidence type="ECO:0000313" key="3">
    <source>
        <dbReference type="EMBL" id="RCK31329.1"/>
    </source>
</evidence>
<dbReference type="PROSITE" id="PS50164">
    <property type="entry name" value="GIY_YIG"/>
    <property type="match status" value="1"/>
</dbReference>
<dbReference type="Gene3D" id="3.40.1440.10">
    <property type="entry name" value="GIY-YIG endonuclease"/>
    <property type="match status" value="1"/>
</dbReference>
<dbReference type="SUPFAM" id="SSF82771">
    <property type="entry name" value="GIY-YIG endonuclease"/>
    <property type="match status" value="1"/>
</dbReference>
<dbReference type="RefSeq" id="WP_114104280.1">
    <property type="nucleotide sequence ID" value="NZ_JPWF01000021.1"/>
</dbReference>
<protein>
    <submittedName>
        <fullName evidence="3">Excinuclease ABC subunit C</fullName>
    </submittedName>
</protein>
<evidence type="ECO:0000313" key="4">
    <source>
        <dbReference type="Proteomes" id="UP000253226"/>
    </source>
</evidence>
<dbReference type="InterPro" id="IPR035901">
    <property type="entry name" value="GIY-YIG_endonuc_sf"/>
</dbReference>
<dbReference type="CDD" id="cd10449">
    <property type="entry name" value="GIY-YIG_SLX1_like"/>
    <property type="match status" value="1"/>
</dbReference>
<dbReference type="InterPro" id="IPR050190">
    <property type="entry name" value="UPF0213_domain"/>
</dbReference>
<sequence length="91" mass="10646">MASFTFVYVLRERDFDPAANARVKLPRTYVGWSTDVDARLATHNSGKGAKTTRGRQWELVYVERFRTFGQAMSREWHLKRDRKLRRQLAGG</sequence>
<evidence type="ECO:0000259" key="2">
    <source>
        <dbReference type="PROSITE" id="PS50164"/>
    </source>
</evidence>
<dbReference type="PANTHER" id="PTHR34477">
    <property type="entry name" value="UPF0213 PROTEIN YHBQ"/>
    <property type="match status" value="1"/>
</dbReference>
<reference evidence="3 4" key="1">
    <citation type="submission" date="2014-07" db="EMBL/GenBank/DDBJ databases">
        <title>Draft genome sequence of Thalassospira profundimaris 35.</title>
        <authorList>
            <person name="Lai Q."/>
            <person name="Shao Z."/>
        </authorList>
    </citation>
    <scope>NUCLEOTIDE SEQUENCE [LARGE SCALE GENOMIC DNA]</scope>
    <source>
        <strain evidence="3 4">35</strain>
    </source>
</reference>
<feature type="domain" description="GIY-YIG" evidence="2">
    <location>
        <begin position="3"/>
        <end position="88"/>
    </location>
</feature>
<accession>A0A367VYT6</accession>
<dbReference type="Proteomes" id="UP000253226">
    <property type="component" value="Unassembled WGS sequence"/>
</dbReference>
<dbReference type="PANTHER" id="PTHR34477:SF1">
    <property type="entry name" value="UPF0213 PROTEIN YHBQ"/>
    <property type="match status" value="1"/>
</dbReference>
<comment type="similarity">
    <text evidence="1">Belongs to the UPF0213 family.</text>
</comment>
<comment type="caution">
    <text evidence="3">The sequence shown here is derived from an EMBL/GenBank/DDBJ whole genome shotgun (WGS) entry which is preliminary data.</text>
</comment>
<dbReference type="Pfam" id="PF01541">
    <property type="entry name" value="GIY-YIG"/>
    <property type="match status" value="1"/>
</dbReference>
<dbReference type="AlphaFoldDB" id="A0A367VYT6"/>
<evidence type="ECO:0000256" key="1">
    <source>
        <dbReference type="ARBA" id="ARBA00007435"/>
    </source>
</evidence>
<proteinExistence type="inferred from homology"/>
<dbReference type="OrthoDB" id="7159537at2"/>